<dbReference type="InterPro" id="IPR047124">
    <property type="entry name" value="HI_0220.2"/>
</dbReference>
<reference evidence="2 3" key="1">
    <citation type="submission" date="2017-08" db="EMBL/GenBank/DDBJ databases">
        <title>Complete genome of Colwellia sp. NB097-1, a psychrophile bacterium ioslated from Bering Sea.</title>
        <authorList>
            <person name="Chen X."/>
        </authorList>
    </citation>
    <scope>NUCLEOTIDE SEQUENCE [LARGE SCALE GENOMIC DNA]</scope>
    <source>
        <strain evidence="2 3">NB097-1</strain>
    </source>
</reference>
<organism evidence="2 3">
    <name type="scientific">Cognaticolwellia beringensis</name>
    <dbReference type="NCBI Taxonomy" id="1967665"/>
    <lineage>
        <taxon>Bacteria</taxon>
        <taxon>Pseudomonadati</taxon>
        <taxon>Pseudomonadota</taxon>
        <taxon>Gammaproteobacteria</taxon>
        <taxon>Alteromonadales</taxon>
        <taxon>Colwelliaceae</taxon>
        <taxon>Cognaticolwellia</taxon>
    </lineage>
</organism>
<dbReference type="PANTHER" id="PTHR42160:SF1">
    <property type="entry name" value="URACIL-DNA GLYCOSYLASE SUPERFAMILY PROTEIN"/>
    <property type="match status" value="1"/>
</dbReference>
<evidence type="ECO:0000259" key="1">
    <source>
        <dbReference type="SMART" id="SM00986"/>
    </source>
</evidence>
<accession>A0A222GDF7</accession>
<gene>
    <name evidence="2" type="ORF">B5D82_05910</name>
</gene>
<dbReference type="Gene3D" id="3.40.470.10">
    <property type="entry name" value="Uracil-DNA glycosylase-like domain"/>
    <property type="match status" value="1"/>
</dbReference>
<dbReference type="InterPro" id="IPR005122">
    <property type="entry name" value="Uracil-DNA_glycosylase-like"/>
</dbReference>
<dbReference type="SMART" id="SM00987">
    <property type="entry name" value="UreE_C"/>
    <property type="match status" value="1"/>
</dbReference>
<dbReference type="CDD" id="cd10033">
    <property type="entry name" value="UDG_like"/>
    <property type="match status" value="1"/>
</dbReference>
<dbReference type="OrthoDB" id="9789139at2"/>
<dbReference type="Proteomes" id="UP000202259">
    <property type="component" value="Chromosome"/>
</dbReference>
<evidence type="ECO:0000313" key="2">
    <source>
        <dbReference type="EMBL" id="ASP49907.1"/>
    </source>
</evidence>
<dbReference type="Pfam" id="PF03167">
    <property type="entry name" value="UDG"/>
    <property type="match status" value="1"/>
</dbReference>
<dbReference type="KEGG" id="cber:B5D82_05910"/>
<name>A0A222GDF7_9GAMM</name>
<dbReference type="AlphaFoldDB" id="A0A222GDF7"/>
<dbReference type="InterPro" id="IPR036895">
    <property type="entry name" value="Uracil-DNA_glycosylase-like_sf"/>
</dbReference>
<protein>
    <submittedName>
        <fullName evidence="2">Uracil-DNA glycosylase</fullName>
    </submittedName>
</protein>
<dbReference type="PANTHER" id="PTHR42160">
    <property type="entry name" value="URACIL-DNA GLYCOSYLASE SUPERFAMILY PROTEIN"/>
    <property type="match status" value="1"/>
</dbReference>
<feature type="domain" description="Uracil-DNA glycosylase-like" evidence="1">
    <location>
        <begin position="26"/>
        <end position="187"/>
    </location>
</feature>
<evidence type="ECO:0000313" key="3">
    <source>
        <dbReference type="Proteomes" id="UP000202259"/>
    </source>
</evidence>
<proteinExistence type="predicted"/>
<dbReference type="SUPFAM" id="SSF52141">
    <property type="entry name" value="Uracil-DNA glycosylase-like"/>
    <property type="match status" value="1"/>
</dbReference>
<dbReference type="SMART" id="SM00986">
    <property type="entry name" value="UDG"/>
    <property type="match status" value="1"/>
</dbReference>
<keyword evidence="3" id="KW-1185">Reference proteome</keyword>
<sequence>MFIRLIDDIHQCTLCQDFLPLGVNPVLQISPSAKVLIAGQAPGLKAHQSSIPFDDKSGERLRQWLGVDSALFYNADIFAILPMAFCYPGKAKSGDLAPRSECALKWRDKLLQQLPQLELIVAIGSYAQHWHLPDNNEQTLTATVKNWQKYYRSTCPAIMPIPHPSPRNNIWLKKNPWFEDKVVPELQAHIKALIKVLNTNK</sequence>
<dbReference type="EMBL" id="CP020465">
    <property type="protein sequence ID" value="ASP49907.1"/>
    <property type="molecule type" value="Genomic_DNA"/>
</dbReference>